<name>E3N3E6_CAERE</name>
<dbReference type="PANTHER" id="PTHR21503:SF52">
    <property type="entry name" value="F-BOX DOMAIN-CONTAINING PROTEIN"/>
    <property type="match status" value="1"/>
</dbReference>
<dbReference type="STRING" id="31234.E3N3E6"/>
<dbReference type="InterPro" id="IPR012885">
    <property type="entry name" value="F-box_Sdz-33"/>
</dbReference>
<dbReference type="InterPro" id="IPR001810">
    <property type="entry name" value="F-box_dom"/>
</dbReference>
<reference evidence="2" key="1">
    <citation type="submission" date="2007-07" db="EMBL/GenBank/DDBJ databases">
        <title>PCAP assembly of the Caenorhabditis remanei genome.</title>
        <authorList>
            <consortium name="The Caenorhabditis remanei Sequencing Consortium"/>
            <person name="Wilson R.K."/>
        </authorList>
    </citation>
    <scope>NUCLEOTIDE SEQUENCE [LARGE SCALE GENOMIC DNA]</scope>
    <source>
        <strain evidence="2">PB4641</strain>
    </source>
</reference>
<dbReference type="Pfam" id="PF07735">
    <property type="entry name" value="FBA_2"/>
    <property type="match status" value="1"/>
</dbReference>
<proteinExistence type="predicted"/>
<accession>E3N3E6</accession>
<protein>
    <recommendedName>
        <fullName evidence="1">F-box domain-containing protein</fullName>
    </recommendedName>
</protein>
<evidence type="ECO:0000313" key="2">
    <source>
        <dbReference type="EMBL" id="EFO85090.1"/>
    </source>
</evidence>
<sequence>MPTFPLLRLPGLILFDVFKSLNIEEKIKLSLCSKKVSIQINNARLYSQKVIVDLDMKYQDIEGYSENIKNAFVIINRSTGTINNPDIPRCQIEEHTVPVISFAKGITAFWENDQEGFLSVIRYILKIFRCKISISEHYKSGSFVNTISELLNLQVEFKKLHFYFYGSKDENLFWNQISNKFGLVEDLSILTDEDPNVRPVLTSWPHKYTIMNSDWFTLESLLERTWTTITLWNPPLGNKDLDVILRKWKTGGFPNLERLEIHGHRFTNGTTILGMNLEDLDGKTVQTDDESKKATIQLGFRRIDISVTPF</sequence>
<dbReference type="HOGENOM" id="CLU_028840_6_0_1"/>
<feature type="domain" description="F-box" evidence="1">
    <location>
        <begin position="3"/>
        <end position="49"/>
    </location>
</feature>
<evidence type="ECO:0000259" key="1">
    <source>
        <dbReference type="PROSITE" id="PS50181"/>
    </source>
</evidence>
<gene>
    <name evidence="2" type="ORF">CRE_22016</name>
</gene>
<dbReference type="eggNOG" id="ENOG502RT6G">
    <property type="taxonomic scope" value="Eukaryota"/>
</dbReference>
<evidence type="ECO:0000313" key="3">
    <source>
        <dbReference type="Proteomes" id="UP000008281"/>
    </source>
</evidence>
<dbReference type="AlphaFoldDB" id="E3N3E6"/>
<dbReference type="PANTHER" id="PTHR21503">
    <property type="entry name" value="F-BOX-CONTAINING HYPOTHETICAL PROTEIN C.ELEGANS"/>
    <property type="match status" value="1"/>
</dbReference>
<dbReference type="InParanoid" id="E3N3E6"/>
<dbReference type="EMBL" id="DS268519">
    <property type="protein sequence ID" value="EFO85090.1"/>
    <property type="molecule type" value="Genomic_DNA"/>
</dbReference>
<dbReference type="PROSITE" id="PS50181">
    <property type="entry name" value="FBOX"/>
    <property type="match status" value="1"/>
</dbReference>
<dbReference type="Proteomes" id="UP000008281">
    <property type="component" value="Unassembled WGS sequence"/>
</dbReference>
<organism evidence="3">
    <name type="scientific">Caenorhabditis remanei</name>
    <name type="common">Caenorhabditis vulgaris</name>
    <dbReference type="NCBI Taxonomy" id="31234"/>
    <lineage>
        <taxon>Eukaryota</taxon>
        <taxon>Metazoa</taxon>
        <taxon>Ecdysozoa</taxon>
        <taxon>Nematoda</taxon>
        <taxon>Chromadorea</taxon>
        <taxon>Rhabditida</taxon>
        <taxon>Rhabditina</taxon>
        <taxon>Rhabditomorpha</taxon>
        <taxon>Rhabditoidea</taxon>
        <taxon>Rhabditidae</taxon>
        <taxon>Peloderinae</taxon>
        <taxon>Caenorhabditis</taxon>
    </lineage>
</organism>
<keyword evidence="3" id="KW-1185">Reference proteome</keyword>